<proteinExistence type="predicted"/>
<name>A0ABY1EE21_9MICO</name>
<evidence type="ECO:0000313" key="3">
    <source>
        <dbReference type="Proteomes" id="UP000199681"/>
    </source>
</evidence>
<evidence type="ECO:0000259" key="1">
    <source>
        <dbReference type="Pfam" id="PF20229"/>
    </source>
</evidence>
<accession>A0ABY1EE21</accession>
<feature type="domain" description="ChrB N-terminal" evidence="1">
    <location>
        <begin position="58"/>
        <end position="135"/>
    </location>
</feature>
<dbReference type="Proteomes" id="UP000199681">
    <property type="component" value="Unassembled WGS sequence"/>
</dbReference>
<evidence type="ECO:0000313" key="2">
    <source>
        <dbReference type="EMBL" id="SFH56480.1"/>
    </source>
</evidence>
<sequence length="211" mass="23219">MLNLGCGQAPCLRDAADLRLRKCNYGYTRIMDLTSPPPETHPWVLLSYHLPREPSAPRIALWRRFKVLGVVRLQTNLVALPAEAKTREQLEWLAEQVVHNGGEAGVWLATAGSQRQEQDLVASMTADRVAEYRTLAEAVVQAQPLIGTARTTAIKKLRREWRDISRRDYFPPPAKEVISRLLDEMARSALDGAVGAGDIVGVATDAAGAPS</sequence>
<keyword evidence="3" id="KW-1185">Reference proteome</keyword>
<dbReference type="InterPro" id="IPR046858">
    <property type="entry name" value="ChrB_N"/>
</dbReference>
<dbReference type="EMBL" id="FOPW01000008">
    <property type="protein sequence ID" value="SFH56480.1"/>
    <property type="molecule type" value="Genomic_DNA"/>
</dbReference>
<dbReference type="Pfam" id="PF20229">
    <property type="entry name" value="ChrB_N"/>
    <property type="match status" value="1"/>
</dbReference>
<reference evidence="2 3" key="1">
    <citation type="submission" date="2016-10" db="EMBL/GenBank/DDBJ databases">
        <authorList>
            <person name="Varghese N."/>
            <person name="Submissions S."/>
        </authorList>
    </citation>
    <scope>NUCLEOTIDE SEQUENCE [LARGE SCALE GENOMIC DNA]</scope>
    <source>
        <strain evidence="2 3">GMCC 1.11211</strain>
    </source>
</reference>
<comment type="caution">
    <text evidence="2">The sequence shown here is derived from an EMBL/GenBank/DDBJ whole genome shotgun (WGS) entry which is preliminary data.</text>
</comment>
<organism evidence="2 3">
    <name type="scientific">Cryobacterium levicorallinum</name>
    <dbReference type="NCBI Taxonomy" id="995038"/>
    <lineage>
        <taxon>Bacteria</taxon>
        <taxon>Bacillati</taxon>
        <taxon>Actinomycetota</taxon>
        <taxon>Actinomycetes</taxon>
        <taxon>Micrococcales</taxon>
        <taxon>Microbacteriaceae</taxon>
        <taxon>Cryobacterium</taxon>
    </lineage>
</organism>
<gene>
    <name evidence="2" type="ORF">SAMN05216274_10837</name>
</gene>
<protein>
    <recommendedName>
        <fullName evidence="1">ChrB N-terminal domain-containing protein</fullName>
    </recommendedName>
</protein>